<gene>
    <name evidence="1" type="ORF">SAMN05444005_10370</name>
</gene>
<name>A0A1H9BL56_9FLAO</name>
<keyword evidence="2" id="KW-1185">Reference proteome</keyword>
<protein>
    <submittedName>
        <fullName evidence="1">Uncharacterized protein</fullName>
    </submittedName>
</protein>
<accession>A0A1H9BL56</accession>
<evidence type="ECO:0000313" key="1">
    <source>
        <dbReference type="EMBL" id="SEP89451.1"/>
    </source>
</evidence>
<dbReference type="Proteomes" id="UP000198648">
    <property type="component" value="Unassembled WGS sequence"/>
</dbReference>
<dbReference type="STRING" id="1299341.SAMN05444005_10370"/>
<dbReference type="EMBL" id="FOEI01000003">
    <property type="protein sequence ID" value="SEP89451.1"/>
    <property type="molecule type" value="Genomic_DNA"/>
</dbReference>
<proteinExistence type="predicted"/>
<reference evidence="1 2" key="1">
    <citation type="submission" date="2016-10" db="EMBL/GenBank/DDBJ databases">
        <authorList>
            <person name="de Groot N.N."/>
        </authorList>
    </citation>
    <scope>NUCLEOTIDE SEQUENCE [LARGE SCALE GENOMIC DNA]</scope>
    <source>
        <strain evidence="1 2">DSM 27078</strain>
    </source>
</reference>
<evidence type="ECO:0000313" key="2">
    <source>
        <dbReference type="Proteomes" id="UP000198648"/>
    </source>
</evidence>
<organism evidence="1 2">
    <name type="scientific">Flavobacterium urocaniciphilum</name>
    <dbReference type="NCBI Taxonomy" id="1299341"/>
    <lineage>
        <taxon>Bacteria</taxon>
        <taxon>Pseudomonadati</taxon>
        <taxon>Bacteroidota</taxon>
        <taxon>Flavobacteriia</taxon>
        <taxon>Flavobacteriales</taxon>
        <taxon>Flavobacteriaceae</taxon>
        <taxon>Flavobacterium</taxon>
    </lineage>
</organism>
<sequence>MKNLYTNETTTPHLHCKDMLRFCGLFKEKSTLTLLTEKNAKKQVKISQY</sequence>
<dbReference type="AlphaFoldDB" id="A0A1H9BL56"/>